<evidence type="ECO:0000256" key="3">
    <source>
        <dbReference type="ARBA" id="ARBA00022723"/>
    </source>
</evidence>
<keyword evidence="8 10" id="KW-0234">DNA repair</keyword>
<evidence type="ECO:0000256" key="8">
    <source>
        <dbReference type="ARBA" id="ARBA00023204"/>
    </source>
</evidence>
<feature type="active site" description="N6-AMP-lysine intermediate" evidence="10">
    <location>
        <position position="145"/>
    </location>
</feature>
<dbReference type="Gene3D" id="6.20.10.30">
    <property type="match status" value="1"/>
</dbReference>
<keyword evidence="10" id="KW-0464">Manganese</keyword>
<dbReference type="SUPFAM" id="SSF52113">
    <property type="entry name" value="BRCT domain"/>
    <property type="match status" value="1"/>
</dbReference>
<dbReference type="Pfam" id="PF03119">
    <property type="entry name" value="DNA_ligase_ZBD"/>
    <property type="match status" value="1"/>
</dbReference>
<evidence type="ECO:0000313" key="13">
    <source>
        <dbReference type="EMBL" id="MFC0582077.1"/>
    </source>
</evidence>
<keyword evidence="2 10" id="KW-0235">DNA replication</keyword>
<dbReference type="PROSITE" id="PS01056">
    <property type="entry name" value="DNA_LIGASE_N2"/>
    <property type="match status" value="1"/>
</dbReference>
<dbReference type="InterPro" id="IPR013840">
    <property type="entry name" value="DNAligase_N"/>
</dbReference>
<dbReference type="InterPro" id="IPR018239">
    <property type="entry name" value="DNA_ligase_AS"/>
</dbReference>
<feature type="binding site" evidence="10">
    <location>
        <position position="366"/>
    </location>
    <ligand>
        <name>NAD(+)</name>
        <dbReference type="ChEBI" id="CHEBI:57540"/>
    </ligand>
</feature>
<evidence type="ECO:0000256" key="10">
    <source>
        <dbReference type="HAMAP-Rule" id="MF_01588"/>
    </source>
</evidence>
<evidence type="ECO:0000256" key="9">
    <source>
        <dbReference type="ARBA" id="ARBA00034005"/>
    </source>
</evidence>
<dbReference type="NCBIfam" id="NF005932">
    <property type="entry name" value="PRK07956.1"/>
    <property type="match status" value="1"/>
</dbReference>
<feature type="binding site" evidence="10">
    <location>
        <position position="481"/>
    </location>
    <ligand>
        <name>Zn(2+)</name>
        <dbReference type="ChEBI" id="CHEBI:29105"/>
    </ligand>
</feature>
<dbReference type="Gene3D" id="2.40.50.140">
    <property type="entry name" value="Nucleic acid-binding proteins"/>
    <property type="match status" value="1"/>
</dbReference>
<dbReference type="EMBL" id="JBHLUB010000028">
    <property type="protein sequence ID" value="MFC0582077.1"/>
    <property type="molecule type" value="Genomic_DNA"/>
</dbReference>
<feature type="binding site" evidence="10">
    <location>
        <position position="203"/>
    </location>
    <ligand>
        <name>NAD(+)</name>
        <dbReference type="ChEBI" id="CHEBI:57540"/>
    </ligand>
</feature>
<dbReference type="Pfam" id="PF01653">
    <property type="entry name" value="DNA_ligase_aden"/>
    <property type="match status" value="2"/>
</dbReference>
<dbReference type="SUPFAM" id="SSF47781">
    <property type="entry name" value="RuvA domain 2-like"/>
    <property type="match status" value="1"/>
</dbReference>
<feature type="domain" description="BRCT" evidence="12">
    <location>
        <begin position="680"/>
        <end position="749"/>
    </location>
</feature>
<dbReference type="InterPro" id="IPR036420">
    <property type="entry name" value="BRCT_dom_sf"/>
</dbReference>
<dbReference type="SUPFAM" id="SSF50249">
    <property type="entry name" value="Nucleic acid-binding proteins"/>
    <property type="match status" value="1"/>
</dbReference>
<dbReference type="Proteomes" id="UP001589862">
    <property type="component" value="Unassembled WGS sequence"/>
</dbReference>
<protein>
    <recommendedName>
        <fullName evidence="10">DNA ligase</fullName>
        <ecNumber evidence="10">6.5.1.2</ecNumber>
    </recommendedName>
    <alternativeName>
        <fullName evidence="10">Polydeoxyribonucleotide synthase [NAD(+)]</fullName>
    </alternativeName>
</protein>
<evidence type="ECO:0000256" key="7">
    <source>
        <dbReference type="ARBA" id="ARBA00023027"/>
    </source>
</evidence>
<feature type="binding site" evidence="10">
    <location>
        <begin position="60"/>
        <end position="64"/>
    </location>
    <ligand>
        <name>NAD(+)</name>
        <dbReference type="ChEBI" id="CHEBI:57540"/>
    </ligand>
</feature>
<dbReference type="CDD" id="cd00114">
    <property type="entry name" value="LIGANc"/>
    <property type="match status" value="1"/>
</dbReference>
<dbReference type="PIRSF" id="PIRSF001604">
    <property type="entry name" value="LigA"/>
    <property type="match status" value="1"/>
</dbReference>
<comment type="cofactor">
    <cofactor evidence="10">
        <name>Mg(2+)</name>
        <dbReference type="ChEBI" id="CHEBI:18420"/>
    </cofactor>
    <cofactor evidence="10">
        <name>Mn(2+)</name>
        <dbReference type="ChEBI" id="CHEBI:29035"/>
    </cofactor>
</comment>
<evidence type="ECO:0000313" key="14">
    <source>
        <dbReference type="Proteomes" id="UP001589862"/>
    </source>
</evidence>
<dbReference type="InterPro" id="IPR041663">
    <property type="entry name" value="DisA/LigA_HHH"/>
</dbReference>
<dbReference type="InterPro" id="IPR012340">
    <property type="entry name" value="NA-bd_OB-fold"/>
</dbReference>
<dbReference type="PANTHER" id="PTHR23389">
    <property type="entry name" value="CHROMOSOME TRANSMISSION FIDELITY FACTOR 18"/>
    <property type="match status" value="1"/>
</dbReference>
<feature type="binding site" evidence="10">
    <location>
        <position position="487"/>
    </location>
    <ligand>
        <name>Zn(2+)</name>
        <dbReference type="ChEBI" id="CHEBI:29105"/>
    </ligand>
</feature>
<proteinExistence type="inferred from homology"/>
<comment type="catalytic activity">
    <reaction evidence="9 10">
        <text>NAD(+) + (deoxyribonucleotide)n-3'-hydroxyl + 5'-phospho-(deoxyribonucleotide)m = (deoxyribonucleotide)n+m + AMP + beta-nicotinamide D-nucleotide.</text>
        <dbReference type="EC" id="6.5.1.2"/>
    </reaction>
</comment>
<feature type="binding site" evidence="10">
    <location>
        <position position="465"/>
    </location>
    <ligand>
        <name>Zn(2+)</name>
        <dbReference type="ChEBI" id="CHEBI:29105"/>
    </ligand>
</feature>
<evidence type="ECO:0000256" key="1">
    <source>
        <dbReference type="ARBA" id="ARBA00022598"/>
    </source>
</evidence>
<keyword evidence="14" id="KW-1185">Reference proteome</keyword>
<organism evidence="13 14">
    <name type="scientific">Micrococcoides hystricis</name>
    <dbReference type="NCBI Taxonomy" id="1572761"/>
    <lineage>
        <taxon>Bacteria</taxon>
        <taxon>Bacillati</taxon>
        <taxon>Actinomycetota</taxon>
        <taxon>Actinomycetes</taxon>
        <taxon>Micrococcales</taxon>
        <taxon>Micrococcaceae</taxon>
        <taxon>Micrococcoides</taxon>
    </lineage>
</organism>
<dbReference type="InterPro" id="IPR033136">
    <property type="entry name" value="DNA_ligase_CS"/>
</dbReference>
<dbReference type="InterPro" id="IPR001357">
    <property type="entry name" value="BRCT_dom"/>
</dbReference>
<dbReference type="GO" id="GO:0003911">
    <property type="term" value="F:DNA ligase (NAD+) activity"/>
    <property type="evidence" value="ECO:0007669"/>
    <property type="project" value="UniProtKB-EC"/>
</dbReference>
<dbReference type="HAMAP" id="MF_01588">
    <property type="entry name" value="DNA_ligase_A"/>
    <property type="match status" value="1"/>
</dbReference>
<evidence type="ECO:0000256" key="2">
    <source>
        <dbReference type="ARBA" id="ARBA00022705"/>
    </source>
</evidence>
<dbReference type="Pfam" id="PF03120">
    <property type="entry name" value="OB_DNA_ligase"/>
    <property type="match status" value="1"/>
</dbReference>
<dbReference type="SMART" id="SM00292">
    <property type="entry name" value="BRCT"/>
    <property type="match status" value="1"/>
</dbReference>
<sequence length="764" mass="82688">MNATASAGQNQAQETAALDTAKSTAAMPSAQIREEYLALIDEIRTLRVAYYQEDAPVASDADYDQKYRRLEEIEQLYPAIVANDSPTQEVGGEVSEAFAPVTHLERMYSLEDLFSFSELATWYQRTVTNAAKLTSKKIAWLCEVKIDGLAINLLYRDGALVRAATRGDGTTGEDVTHNVLTIKDIPTQLKGENIPAEVEIRGEIFMPSAAFKEFNAALAEAGKPPMANPRNAAAGSLRQKDPAVTAERPLSMYCHGIGAATGLSATSQHETYELLASWGLPVSPYSHIVTELGELDDDGEPANAGAALPKKAQDTTSIIDFIRYYGEHRHDLRHDIDGIVIKVDDFETQSQLGYTSRVPRWAAAYKYPPEEVHTKLLDIRVHVGRTGRVTPYAVMEPVFVAGSTVAMATLHNKDVVKAKNLLIGDTVILRKAGDIIPEIVGPVLALREGNTELREFEFPQRCPSCDAVLAPAKESDVDIRCPNAKSCPAQLTQRVEYLASRAALDIEALGAEAALALTDPHEPSPAPLTTEADLFDLTVEDLENVTTLREKRVKGEPTGEFEPVKYFFTKGSAKTPSKPKANVTKLFDELEKAKSKELWRVLVGLSIRHVGPTASRALAAAFGSIPKIAAASEEELSAVDGVGPIIAEAVVEWFSVDWHREIIDKWAAAGVRMEEEATEELPQSLAGLAVVVTGSLENYTRDSAKEAILARGGKSPGSVSKNTDYLVAGAAAGSKRDRAEELGVPVLDEAAFTTLLTEGPEALA</sequence>
<dbReference type="Gene3D" id="1.10.150.20">
    <property type="entry name" value="5' to 3' exonuclease, C-terminal subdomain"/>
    <property type="match status" value="2"/>
</dbReference>
<feature type="binding site" evidence="10">
    <location>
        <position position="143"/>
    </location>
    <ligand>
        <name>NAD(+)</name>
        <dbReference type="ChEBI" id="CHEBI:57540"/>
    </ligand>
</feature>
<keyword evidence="7 10" id="KW-0520">NAD</keyword>
<dbReference type="Pfam" id="PF12826">
    <property type="entry name" value="HHH_2"/>
    <property type="match status" value="1"/>
</dbReference>
<dbReference type="Pfam" id="PF00533">
    <property type="entry name" value="BRCT"/>
    <property type="match status" value="1"/>
</dbReference>
<evidence type="ECO:0000256" key="6">
    <source>
        <dbReference type="ARBA" id="ARBA00022842"/>
    </source>
</evidence>
<keyword evidence="4 10" id="KW-0227">DNA damage</keyword>
<dbReference type="PANTHER" id="PTHR23389:SF9">
    <property type="entry name" value="DNA LIGASE"/>
    <property type="match status" value="1"/>
</dbReference>
<dbReference type="InterPro" id="IPR010994">
    <property type="entry name" value="RuvA_2-like"/>
</dbReference>
<dbReference type="CDD" id="cd17748">
    <property type="entry name" value="BRCT_DNA_ligase_like"/>
    <property type="match status" value="1"/>
</dbReference>
<comment type="caution">
    <text evidence="13">The sequence shown here is derived from an EMBL/GenBank/DDBJ whole genome shotgun (WGS) entry which is preliminary data.</text>
</comment>
<feature type="binding site" evidence="10">
    <location>
        <position position="342"/>
    </location>
    <ligand>
        <name>NAD(+)</name>
        <dbReference type="ChEBI" id="CHEBI:57540"/>
    </ligand>
</feature>
<dbReference type="Gene3D" id="3.30.470.30">
    <property type="entry name" value="DNA ligase/mRNA capping enzyme"/>
    <property type="match status" value="1"/>
</dbReference>
<keyword evidence="3 10" id="KW-0479">Metal-binding</keyword>
<comment type="similarity">
    <text evidence="10">Belongs to the NAD-dependent DNA ligase family. LigA subfamily.</text>
</comment>
<feature type="region of interest" description="Disordered" evidence="11">
    <location>
        <begin position="1"/>
        <end position="24"/>
    </location>
</feature>
<keyword evidence="1 10" id="KW-0436">Ligase</keyword>
<dbReference type="SMART" id="SM00532">
    <property type="entry name" value="LIGANc"/>
    <property type="match status" value="1"/>
</dbReference>
<feature type="binding site" evidence="10">
    <location>
        <position position="462"/>
    </location>
    <ligand>
        <name>Zn(2+)</name>
        <dbReference type="ChEBI" id="CHEBI:29105"/>
    </ligand>
</feature>
<evidence type="ECO:0000259" key="12">
    <source>
        <dbReference type="PROSITE" id="PS50172"/>
    </source>
</evidence>
<reference evidence="13 14" key="1">
    <citation type="submission" date="2024-09" db="EMBL/GenBank/DDBJ databases">
        <authorList>
            <person name="Sun Q."/>
            <person name="Mori K."/>
        </authorList>
    </citation>
    <scope>NUCLEOTIDE SEQUENCE [LARGE SCALE GENOMIC DNA]</scope>
    <source>
        <strain evidence="13 14">NCAIM B.02604</strain>
    </source>
</reference>
<accession>A0ABV6PCH7</accession>
<dbReference type="Gene3D" id="3.40.50.10190">
    <property type="entry name" value="BRCT domain"/>
    <property type="match status" value="1"/>
</dbReference>
<evidence type="ECO:0000256" key="4">
    <source>
        <dbReference type="ARBA" id="ARBA00022763"/>
    </source>
</evidence>
<dbReference type="SUPFAM" id="SSF56091">
    <property type="entry name" value="DNA ligase/mRNA capping enzyme, catalytic domain"/>
    <property type="match status" value="1"/>
</dbReference>
<dbReference type="Gene3D" id="1.10.287.610">
    <property type="entry name" value="Helix hairpin bin"/>
    <property type="match status" value="1"/>
</dbReference>
<feature type="compositionally biased region" description="Polar residues" evidence="11">
    <location>
        <begin position="1"/>
        <end position="14"/>
    </location>
</feature>
<evidence type="ECO:0000256" key="5">
    <source>
        <dbReference type="ARBA" id="ARBA00022833"/>
    </source>
</evidence>
<dbReference type="PROSITE" id="PS01055">
    <property type="entry name" value="DNA_LIGASE_N1"/>
    <property type="match status" value="1"/>
</dbReference>
<feature type="binding site" evidence="10">
    <location>
        <begin position="109"/>
        <end position="110"/>
    </location>
    <ligand>
        <name>NAD(+)</name>
        <dbReference type="ChEBI" id="CHEBI:57540"/>
    </ligand>
</feature>
<dbReference type="InterPro" id="IPR001679">
    <property type="entry name" value="DNA_ligase"/>
</dbReference>
<dbReference type="RefSeq" id="WP_377458969.1">
    <property type="nucleotide sequence ID" value="NZ_JBHLUB010000028.1"/>
</dbReference>
<dbReference type="PROSITE" id="PS50172">
    <property type="entry name" value="BRCT"/>
    <property type="match status" value="1"/>
</dbReference>
<name>A0ABV6PCH7_9MICC</name>
<gene>
    <name evidence="10 13" type="primary">ligA</name>
    <name evidence="13" type="ORF">ACFFFR_06730</name>
</gene>
<feature type="binding site" evidence="10">
    <location>
        <position position="166"/>
    </location>
    <ligand>
        <name>NAD(+)</name>
        <dbReference type="ChEBI" id="CHEBI:57540"/>
    </ligand>
</feature>
<evidence type="ECO:0000256" key="11">
    <source>
        <dbReference type="SAM" id="MobiDB-lite"/>
    </source>
</evidence>
<keyword evidence="6 10" id="KW-0460">Magnesium</keyword>
<dbReference type="EC" id="6.5.1.2" evidence="10"/>
<dbReference type="InterPro" id="IPR004149">
    <property type="entry name" value="Znf_DNAligase_C4"/>
</dbReference>
<dbReference type="InterPro" id="IPR004150">
    <property type="entry name" value="NAD_DNA_ligase_OB"/>
</dbReference>
<dbReference type="InterPro" id="IPR013839">
    <property type="entry name" value="DNAligase_adenylation"/>
</dbReference>
<keyword evidence="5 10" id="KW-0862">Zinc</keyword>
<comment type="function">
    <text evidence="10">DNA ligase that catalyzes the formation of phosphodiester linkages between 5'-phosphoryl and 3'-hydroxyl groups in double-stranded DNA using NAD as a coenzyme and as the energy source for the reaction. It is essential for DNA replication and repair of damaged DNA.</text>
</comment>